<comment type="caution">
    <text evidence="15">The sequence shown here is derived from an EMBL/GenBank/DDBJ whole genome shotgun (WGS) entry which is preliminary data.</text>
</comment>
<dbReference type="Gene3D" id="1.10.720.30">
    <property type="entry name" value="SAP domain"/>
    <property type="match status" value="1"/>
</dbReference>
<organism evidence="15 16">
    <name type="scientific">Symbiodinium microadriaticum</name>
    <name type="common">Dinoflagellate</name>
    <name type="synonym">Zooxanthella microadriatica</name>
    <dbReference type="NCBI Taxonomy" id="2951"/>
    <lineage>
        <taxon>Eukaryota</taxon>
        <taxon>Sar</taxon>
        <taxon>Alveolata</taxon>
        <taxon>Dinophyceae</taxon>
        <taxon>Suessiales</taxon>
        <taxon>Symbiodiniaceae</taxon>
        <taxon>Symbiodinium</taxon>
    </lineage>
</organism>
<dbReference type="PANTHER" id="PTHR10285">
    <property type="entry name" value="URIDINE KINASE"/>
    <property type="match status" value="1"/>
</dbReference>
<dbReference type="InterPro" id="IPR036361">
    <property type="entry name" value="SAP_dom_sf"/>
</dbReference>
<feature type="coiled-coil region" evidence="11">
    <location>
        <begin position="376"/>
        <end position="403"/>
    </location>
</feature>
<dbReference type="EC" id="2.7.1.19" evidence="10"/>
<evidence type="ECO:0000256" key="13">
    <source>
        <dbReference type="SAM" id="SignalP"/>
    </source>
</evidence>
<evidence type="ECO:0000259" key="14">
    <source>
        <dbReference type="PROSITE" id="PS50800"/>
    </source>
</evidence>
<dbReference type="SUPFAM" id="SSF68906">
    <property type="entry name" value="SAP domain"/>
    <property type="match status" value="1"/>
</dbReference>
<dbReference type="GO" id="GO:0019253">
    <property type="term" value="P:reductive pentose-phosphate cycle"/>
    <property type="evidence" value="ECO:0007669"/>
    <property type="project" value="UniProtKB-UniPathway"/>
</dbReference>
<keyword evidence="11" id="KW-0175">Coiled coil</keyword>
<keyword evidence="6" id="KW-0547">Nucleotide-binding</keyword>
<evidence type="ECO:0000256" key="6">
    <source>
        <dbReference type="ARBA" id="ARBA00022741"/>
    </source>
</evidence>
<dbReference type="InterPro" id="IPR006083">
    <property type="entry name" value="PRK/URK"/>
</dbReference>
<gene>
    <name evidence="15" type="ORF">AK812_SmicGene34407</name>
</gene>
<evidence type="ECO:0000256" key="4">
    <source>
        <dbReference type="ARBA" id="ARBA00022567"/>
    </source>
</evidence>
<evidence type="ECO:0000256" key="8">
    <source>
        <dbReference type="ARBA" id="ARBA00022840"/>
    </source>
</evidence>
<reference evidence="15 16" key="1">
    <citation type="submission" date="2016-02" db="EMBL/GenBank/DDBJ databases">
        <title>Genome analysis of coral dinoflagellate symbionts highlights evolutionary adaptations to a symbiotic lifestyle.</title>
        <authorList>
            <person name="Aranda M."/>
            <person name="Li Y."/>
            <person name="Liew Y.J."/>
            <person name="Baumgarten S."/>
            <person name="Simakov O."/>
            <person name="Wilson M."/>
            <person name="Piel J."/>
            <person name="Ashoor H."/>
            <person name="Bougouffa S."/>
            <person name="Bajic V.B."/>
            <person name="Ryu T."/>
            <person name="Ravasi T."/>
            <person name="Bayer T."/>
            <person name="Micklem G."/>
            <person name="Kim H."/>
            <person name="Bhak J."/>
            <person name="Lajeunesse T.C."/>
            <person name="Voolstra C.R."/>
        </authorList>
    </citation>
    <scope>NUCLEOTIDE SEQUENCE [LARGE SCALE GENOMIC DNA]</scope>
    <source>
        <strain evidence="15 16">CCMP2467</strain>
    </source>
</reference>
<dbReference type="PROSITE" id="PS00567">
    <property type="entry name" value="PHOSPHORIBULOKINASE"/>
    <property type="match status" value="1"/>
</dbReference>
<dbReference type="PROSITE" id="PS50800">
    <property type="entry name" value="SAP"/>
    <property type="match status" value="1"/>
</dbReference>
<evidence type="ECO:0000256" key="12">
    <source>
        <dbReference type="SAM" id="MobiDB-lite"/>
    </source>
</evidence>
<dbReference type="AlphaFoldDB" id="A0A1Q9CP43"/>
<dbReference type="Proteomes" id="UP000186817">
    <property type="component" value="Unassembled WGS sequence"/>
</dbReference>
<feature type="chain" id="PRO_5013136207" description="Phosphoribulokinase" evidence="13">
    <location>
        <begin position="22"/>
        <end position="1089"/>
    </location>
</feature>
<comment type="catalytic activity">
    <reaction evidence="9 10">
        <text>D-ribulose 5-phosphate + ATP = D-ribulose 1,5-bisphosphate + ADP + H(+)</text>
        <dbReference type="Rhea" id="RHEA:19365"/>
        <dbReference type="ChEBI" id="CHEBI:15378"/>
        <dbReference type="ChEBI" id="CHEBI:30616"/>
        <dbReference type="ChEBI" id="CHEBI:57870"/>
        <dbReference type="ChEBI" id="CHEBI:58121"/>
        <dbReference type="ChEBI" id="CHEBI:456216"/>
        <dbReference type="EC" id="2.7.1.19"/>
    </reaction>
</comment>
<evidence type="ECO:0000256" key="7">
    <source>
        <dbReference type="ARBA" id="ARBA00022777"/>
    </source>
</evidence>
<dbReference type="InterPro" id="IPR027417">
    <property type="entry name" value="P-loop_NTPase"/>
</dbReference>
<evidence type="ECO:0000256" key="9">
    <source>
        <dbReference type="ARBA" id="ARBA00047663"/>
    </source>
</evidence>
<protein>
    <recommendedName>
        <fullName evidence="10">Phosphoribulokinase</fullName>
        <ecNumber evidence="10">2.7.1.19</ecNumber>
    </recommendedName>
</protein>
<dbReference type="GO" id="GO:0008974">
    <property type="term" value="F:phosphoribulokinase activity"/>
    <property type="evidence" value="ECO:0007669"/>
    <property type="project" value="UniProtKB-EC"/>
</dbReference>
<comment type="similarity">
    <text evidence="2 10">Belongs to the phosphoribulokinase family.</text>
</comment>
<keyword evidence="7 15" id="KW-0418">Kinase</keyword>
<dbReference type="UniPathway" id="UPA00116"/>
<dbReference type="InterPro" id="IPR006082">
    <property type="entry name" value="PRK"/>
</dbReference>
<keyword evidence="3" id="KW-0602">Photosynthesis</keyword>
<dbReference type="NCBIfam" id="NF005655">
    <property type="entry name" value="PRK07429.1"/>
    <property type="match status" value="1"/>
</dbReference>
<evidence type="ECO:0000256" key="11">
    <source>
        <dbReference type="SAM" id="Coils"/>
    </source>
</evidence>
<feature type="signal peptide" evidence="13">
    <location>
        <begin position="1"/>
        <end position="21"/>
    </location>
</feature>
<comment type="pathway">
    <text evidence="1">Carbohydrate biosynthesis; Calvin cycle.</text>
</comment>
<keyword evidence="16" id="KW-1185">Reference proteome</keyword>
<keyword evidence="8" id="KW-0067">ATP-binding</keyword>
<evidence type="ECO:0000256" key="5">
    <source>
        <dbReference type="ARBA" id="ARBA00022679"/>
    </source>
</evidence>
<evidence type="ECO:0000256" key="1">
    <source>
        <dbReference type="ARBA" id="ARBA00005215"/>
    </source>
</evidence>
<evidence type="ECO:0000313" key="16">
    <source>
        <dbReference type="Proteomes" id="UP000186817"/>
    </source>
</evidence>
<evidence type="ECO:0000313" key="15">
    <source>
        <dbReference type="EMBL" id="OLP84698.1"/>
    </source>
</evidence>
<feature type="domain" description="SAP" evidence="14">
    <location>
        <begin position="453"/>
        <end position="487"/>
    </location>
</feature>
<dbReference type="OrthoDB" id="409819at2759"/>
<dbReference type="PRINTS" id="PR00478">
    <property type="entry name" value="PHRIBLKINASE"/>
</dbReference>
<evidence type="ECO:0000256" key="2">
    <source>
        <dbReference type="ARBA" id="ARBA00009719"/>
    </source>
</evidence>
<evidence type="ECO:0000256" key="3">
    <source>
        <dbReference type="ARBA" id="ARBA00022531"/>
    </source>
</evidence>
<name>A0A1Q9CP43_SYMMI</name>
<keyword evidence="4" id="KW-0113">Calvin cycle</keyword>
<dbReference type="EMBL" id="LSRX01001023">
    <property type="protein sequence ID" value="OLP84698.1"/>
    <property type="molecule type" value="Genomic_DNA"/>
</dbReference>
<accession>A0A1Q9CP43</accession>
<feature type="compositionally biased region" description="Basic and acidic residues" evidence="12">
    <location>
        <begin position="331"/>
        <end position="356"/>
    </location>
</feature>
<dbReference type="InterPro" id="IPR003034">
    <property type="entry name" value="SAP_dom"/>
</dbReference>
<sequence length="1089" mass="118558">MSRRSNSGALPLVAVLFGVYALSFVGPAAQQRKGTALRAGGESVPTGLVWPSPEAEEKLREVDGIKLYPTHAWKDEMDPIVDASAKLEDTPVIVGVAADSGCGKSTFLRRILGALGTEVKPGHTAIGDMMTVICLDDYHTNDRAGRKATGLTALDARENDFALMGAQIEALKTGKAVYKPIYNHDTGNKDPPELIEPNKVMVFEGLHPIYDEKARSQLDLAIYIDIVNDVKFAWKVQRDVAERGWTEEQVREDIEKRLPDFSKYVDPQKANADVVLRYEPSDKGLPFLKVKLIQKKGGKFPMVTLKKAVGQGDLSLSGSEPGATLKASEVSSDKKTKSGKMRERGKQAHDDNEHARPAKSLMYDDDWFGNDVTVVEMDGEIDMDNMEEQLKEVESNLEGLGAKSAEAMVSLKSSPGSQNGTGLLQTVIAMKVREIYEKITGKAMRALVTSGEFERLTVPALRDWLKGQGIANTGKKQDLLDRIRALCFCLEMRLCGWAGQSLILDGLDASLMDRSCASIDRFETLAMLARVPRWQSRLTIFNFRVHFLRGEVPVHECQAKTIKDGQALAKAGLCGDLINKEPGPIPSHSGLVFQKQTAADANWAELPEVQWNGKSKARWADVCHSTTPVQFRKGTRSSLRAICAALAAYKCLAQADRFCKRDKLSIFEIYDYAPGAWLDGEVVEGMDAAASLDNLGSTRELELASKAAFVSANPSNFRLQSGISFEEVGPGTPQRRLWRQSVAEDEGEAKDCQVWVPAVAFSRVDPGGVRVSKSEQFPLSTLLKEFAQATQAVCTRQMLSIAAQVILGWVGPLLRKYEERCFGEDGMEVLHGLVAATGVLVPRCCMTFSVAVRQRPAPDSKCKAVQLSDQVKLAPQSIQSCIGASESLIAVLRELSATDGSGQKRTEMDANGKMQQNCCAFPLSARHADRMSAGTESQEVHVPHQQEVFIFQLWPVACRVRMGVGSEPLLGSIGSPVALFAVNSGACPRTTSASFRGDVSEDASCCALRAAVRPQTRKAAAQAMTTASPKLANARSRPANMRQSLREQLLSVLSALPTYRFSGAFAVTGLARWKLSALVPDGTALATGW</sequence>
<feature type="region of interest" description="Disordered" evidence="12">
    <location>
        <begin position="313"/>
        <end position="357"/>
    </location>
</feature>
<dbReference type="Pfam" id="PF02037">
    <property type="entry name" value="SAP"/>
    <property type="match status" value="1"/>
</dbReference>
<proteinExistence type="inferred from homology"/>
<keyword evidence="5" id="KW-0808">Transferase</keyword>
<keyword evidence="13" id="KW-0732">Signal</keyword>
<dbReference type="SUPFAM" id="SSF52540">
    <property type="entry name" value="P-loop containing nucleoside triphosphate hydrolases"/>
    <property type="match status" value="1"/>
</dbReference>
<dbReference type="Pfam" id="PF00485">
    <property type="entry name" value="PRK"/>
    <property type="match status" value="1"/>
</dbReference>
<dbReference type="Gene3D" id="3.40.50.300">
    <property type="entry name" value="P-loop containing nucleotide triphosphate hydrolases"/>
    <property type="match status" value="1"/>
</dbReference>
<dbReference type="SMART" id="SM00513">
    <property type="entry name" value="SAP"/>
    <property type="match status" value="1"/>
</dbReference>
<dbReference type="GO" id="GO:0005524">
    <property type="term" value="F:ATP binding"/>
    <property type="evidence" value="ECO:0007669"/>
    <property type="project" value="UniProtKB-KW"/>
</dbReference>
<evidence type="ECO:0000256" key="10">
    <source>
        <dbReference type="RuleBase" id="RU004082"/>
    </source>
</evidence>